<evidence type="ECO:0000313" key="3">
    <source>
        <dbReference type="Proteomes" id="UP000499080"/>
    </source>
</evidence>
<dbReference type="Proteomes" id="UP000499080">
    <property type="component" value="Unassembled WGS sequence"/>
</dbReference>
<accession>A0A4Y2UIW6</accession>
<keyword evidence="3" id="KW-1185">Reference proteome</keyword>
<evidence type="ECO:0000313" key="2">
    <source>
        <dbReference type="EMBL" id="GBO12073.1"/>
    </source>
</evidence>
<dbReference type="AlphaFoldDB" id="A0A4Y2UIW6"/>
<dbReference type="EMBL" id="BGPR01036736">
    <property type="protein sequence ID" value="GBO12071.1"/>
    <property type="molecule type" value="Genomic_DNA"/>
</dbReference>
<reference evidence="1 3" key="1">
    <citation type="journal article" date="2019" name="Sci. Rep.">
        <title>Orb-weaving spider Araneus ventricosus genome elucidates the spidroin gene catalogue.</title>
        <authorList>
            <person name="Kono N."/>
            <person name="Nakamura H."/>
            <person name="Ohtoshi R."/>
            <person name="Moran D.A.P."/>
            <person name="Shinohara A."/>
            <person name="Yoshida Y."/>
            <person name="Fujiwara M."/>
            <person name="Mori M."/>
            <person name="Tomita M."/>
            <person name="Arakawa K."/>
        </authorList>
    </citation>
    <scope>NUCLEOTIDE SEQUENCE [LARGE SCALE GENOMIC DNA]</scope>
</reference>
<organism evidence="1 3">
    <name type="scientific">Araneus ventricosus</name>
    <name type="common">Orbweaver spider</name>
    <name type="synonym">Epeira ventricosa</name>
    <dbReference type="NCBI Taxonomy" id="182803"/>
    <lineage>
        <taxon>Eukaryota</taxon>
        <taxon>Metazoa</taxon>
        <taxon>Ecdysozoa</taxon>
        <taxon>Arthropoda</taxon>
        <taxon>Chelicerata</taxon>
        <taxon>Arachnida</taxon>
        <taxon>Araneae</taxon>
        <taxon>Araneomorphae</taxon>
        <taxon>Entelegynae</taxon>
        <taxon>Araneoidea</taxon>
        <taxon>Araneidae</taxon>
        <taxon>Araneus</taxon>
    </lineage>
</organism>
<sequence>MDPPTNDSRVAPEGSPALMDFEECVTDEELCQFLSGAAKMIAFQLKVAEAANHILEQKNPRIPKSEAFKAEMRNDIKEAREKIAVLQDQVSSTGFLSYCELCCSC</sequence>
<comment type="caution">
    <text evidence="1">The sequence shown here is derived from an EMBL/GenBank/DDBJ whole genome shotgun (WGS) entry which is preliminary data.</text>
</comment>
<evidence type="ECO:0000313" key="1">
    <source>
        <dbReference type="EMBL" id="GBO12071.1"/>
    </source>
</evidence>
<dbReference type="EMBL" id="BGPR01036738">
    <property type="protein sequence ID" value="GBO12073.1"/>
    <property type="molecule type" value="Genomic_DNA"/>
</dbReference>
<protein>
    <submittedName>
        <fullName evidence="1">Uncharacterized protein</fullName>
    </submittedName>
</protein>
<gene>
    <name evidence="2" type="ORF">AVEN_222459_1</name>
    <name evidence="1" type="ORF">AVEN_99420_1</name>
</gene>
<name>A0A4Y2UIW6_ARAVE</name>
<proteinExistence type="predicted"/>